<gene>
    <name evidence="12" type="ORF">FF011L_40590</name>
</gene>
<keyword evidence="9" id="KW-0811">Translocation</keyword>
<keyword evidence="7" id="KW-0653">Protein transport</keyword>
<evidence type="ECO:0000256" key="9">
    <source>
        <dbReference type="ARBA" id="ARBA00023010"/>
    </source>
</evidence>
<dbReference type="EMBL" id="CP036262">
    <property type="protein sequence ID" value="QDS95266.1"/>
    <property type="molecule type" value="Genomic_DNA"/>
</dbReference>
<evidence type="ECO:0000256" key="5">
    <source>
        <dbReference type="ARBA" id="ARBA00022475"/>
    </source>
</evidence>
<keyword evidence="10 11" id="KW-0472">Membrane</keyword>
<feature type="transmembrane region" description="Helical" evidence="11">
    <location>
        <begin position="55"/>
        <end position="75"/>
    </location>
</feature>
<evidence type="ECO:0000256" key="11">
    <source>
        <dbReference type="SAM" id="Phobius"/>
    </source>
</evidence>
<evidence type="ECO:0000256" key="7">
    <source>
        <dbReference type="ARBA" id="ARBA00022927"/>
    </source>
</evidence>
<sequence>MSFQPIEWMTSRLFSQANNFWLFANEAAGNAAEAGAGGEGGAPGDQPVDFFQQVLTSPFLLGGGLLALFYVMVLLPEKRKKAKVAERLSALKANQRIVTIGGIHGVIVSAAADSDVVTIKTDEGSGNRMKINRSAIATVLEDEKSGSKKDS</sequence>
<evidence type="ECO:0000313" key="13">
    <source>
        <dbReference type="Proteomes" id="UP000320672"/>
    </source>
</evidence>
<protein>
    <recommendedName>
        <fullName evidence="3">Sec translocon accessory complex subunit YajC</fullName>
    </recommendedName>
</protein>
<keyword evidence="13" id="KW-1185">Reference proteome</keyword>
<dbReference type="PANTHER" id="PTHR33909">
    <property type="entry name" value="SEC TRANSLOCON ACCESSORY COMPLEX SUBUNIT YAJC"/>
    <property type="match status" value="1"/>
</dbReference>
<organism evidence="12 13">
    <name type="scientific">Roseimaritima multifibrata</name>
    <dbReference type="NCBI Taxonomy" id="1930274"/>
    <lineage>
        <taxon>Bacteria</taxon>
        <taxon>Pseudomonadati</taxon>
        <taxon>Planctomycetota</taxon>
        <taxon>Planctomycetia</taxon>
        <taxon>Pirellulales</taxon>
        <taxon>Pirellulaceae</taxon>
        <taxon>Roseimaritima</taxon>
    </lineage>
</organism>
<keyword evidence="8 11" id="KW-1133">Transmembrane helix</keyword>
<dbReference type="GO" id="GO:0015031">
    <property type="term" value="P:protein transport"/>
    <property type="evidence" value="ECO:0007669"/>
    <property type="project" value="UniProtKB-KW"/>
</dbReference>
<dbReference type="GO" id="GO:0005886">
    <property type="term" value="C:plasma membrane"/>
    <property type="evidence" value="ECO:0007669"/>
    <property type="project" value="UniProtKB-SubCell"/>
</dbReference>
<name>A0A517MK49_9BACT</name>
<dbReference type="Pfam" id="PF02699">
    <property type="entry name" value="YajC"/>
    <property type="match status" value="1"/>
</dbReference>
<evidence type="ECO:0000256" key="6">
    <source>
        <dbReference type="ARBA" id="ARBA00022692"/>
    </source>
</evidence>
<dbReference type="PANTHER" id="PTHR33909:SF1">
    <property type="entry name" value="SEC TRANSLOCON ACCESSORY COMPLEX SUBUNIT YAJC"/>
    <property type="match status" value="1"/>
</dbReference>
<dbReference type="AlphaFoldDB" id="A0A517MK49"/>
<keyword evidence="4" id="KW-0813">Transport</keyword>
<dbReference type="RefSeq" id="WP_145353299.1">
    <property type="nucleotide sequence ID" value="NZ_CP036262.1"/>
</dbReference>
<evidence type="ECO:0000256" key="2">
    <source>
        <dbReference type="ARBA" id="ARBA00006742"/>
    </source>
</evidence>
<accession>A0A517MK49</accession>
<evidence type="ECO:0000256" key="4">
    <source>
        <dbReference type="ARBA" id="ARBA00022448"/>
    </source>
</evidence>
<dbReference type="SMART" id="SM01323">
    <property type="entry name" value="YajC"/>
    <property type="match status" value="1"/>
</dbReference>
<dbReference type="Proteomes" id="UP000320672">
    <property type="component" value="Chromosome"/>
</dbReference>
<proteinExistence type="inferred from homology"/>
<reference evidence="12 13" key="1">
    <citation type="submission" date="2019-02" db="EMBL/GenBank/DDBJ databases">
        <title>Deep-cultivation of Planctomycetes and their phenomic and genomic characterization uncovers novel biology.</title>
        <authorList>
            <person name="Wiegand S."/>
            <person name="Jogler M."/>
            <person name="Boedeker C."/>
            <person name="Pinto D."/>
            <person name="Vollmers J."/>
            <person name="Rivas-Marin E."/>
            <person name="Kohn T."/>
            <person name="Peeters S.H."/>
            <person name="Heuer A."/>
            <person name="Rast P."/>
            <person name="Oberbeckmann S."/>
            <person name="Bunk B."/>
            <person name="Jeske O."/>
            <person name="Meyerdierks A."/>
            <person name="Storesund J.E."/>
            <person name="Kallscheuer N."/>
            <person name="Luecker S."/>
            <person name="Lage O.M."/>
            <person name="Pohl T."/>
            <person name="Merkel B.J."/>
            <person name="Hornburger P."/>
            <person name="Mueller R.-W."/>
            <person name="Bruemmer F."/>
            <person name="Labrenz M."/>
            <person name="Spormann A.M."/>
            <person name="Op den Camp H."/>
            <person name="Overmann J."/>
            <person name="Amann R."/>
            <person name="Jetten M.S.M."/>
            <person name="Mascher T."/>
            <person name="Medema M.H."/>
            <person name="Devos D.P."/>
            <person name="Kaster A.-K."/>
            <person name="Ovreas L."/>
            <person name="Rohde M."/>
            <person name="Galperin M.Y."/>
            <person name="Jogler C."/>
        </authorList>
    </citation>
    <scope>NUCLEOTIDE SEQUENCE [LARGE SCALE GENOMIC DNA]</scope>
    <source>
        <strain evidence="12 13">FF011L</strain>
    </source>
</reference>
<evidence type="ECO:0000256" key="1">
    <source>
        <dbReference type="ARBA" id="ARBA00004162"/>
    </source>
</evidence>
<comment type="subcellular location">
    <subcellularLocation>
        <location evidence="1">Cell membrane</location>
        <topology evidence="1">Single-pass membrane protein</topology>
    </subcellularLocation>
</comment>
<keyword evidence="5" id="KW-1003">Cell membrane</keyword>
<comment type="similarity">
    <text evidence="2">Belongs to the YajC family.</text>
</comment>
<evidence type="ECO:0000256" key="8">
    <source>
        <dbReference type="ARBA" id="ARBA00022989"/>
    </source>
</evidence>
<keyword evidence="6 11" id="KW-0812">Transmembrane</keyword>
<evidence type="ECO:0000313" key="12">
    <source>
        <dbReference type="EMBL" id="QDS95266.1"/>
    </source>
</evidence>
<evidence type="ECO:0000256" key="10">
    <source>
        <dbReference type="ARBA" id="ARBA00023136"/>
    </source>
</evidence>
<dbReference type="InterPro" id="IPR003849">
    <property type="entry name" value="Preprotein_translocase_YajC"/>
</dbReference>
<dbReference type="KEGG" id="rml:FF011L_40590"/>
<evidence type="ECO:0000256" key="3">
    <source>
        <dbReference type="ARBA" id="ARBA00014962"/>
    </source>
</evidence>